<keyword evidence="2" id="KW-0812">Transmembrane</keyword>
<sequence>MRLTIAPENRNDVLARVPHIVRTLVQIIVGILAFVAEIVSLIHEYRGSHVGCSTTRVWTIAEVIIEVLEDVADIVRTLVEIIAGTLALVSSIVRFELGFKFYVIDEKNNCLGIDKRLKIAALCLRALPDATFALHTINHYINWRFPYPSIPQTRNTNYSHQDNIQGGKKKNMHNAWKLAIVVFFFKSGGSGHFGQRVTTVNVLGGFWYFFSIQREISCWHQFCKNAISCGATDYCSGSTSRNITFLNELCPSNPPSATVFNFGIFLDAIQYGITRSMHFPTKFFYCVWWGVRNLRNTQKRVMKGYLRTVRSLGPQESKRFVVIYRWINFGTNMQTSSYVWENCFAIIVSLIGLLLFLYLLGNLQLFV</sequence>
<dbReference type="GO" id="GO:0016020">
    <property type="term" value="C:membrane"/>
    <property type="evidence" value="ECO:0007669"/>
    <property type="project" value="UniProtKB-SubCell"/>
</dbReference>
<accession>A0A4Y1RBN3</accession>
<keyword evidence="1" id="KW-0407">Ion channel</keyword>
<dbReference type="EMBL" id="AP019300">
    <property type="protein sequence ID" value="BBH01288.1"/>
    <property type="molecule type" value="Genomic_DNA"/>
</dbReference>
<evidence type="ECO:0000313" key="3">
    <source>
        <dbReference type="EMBL" id="BBH01288.1"/>
    </source>
</evidence>
<keyword evidence="1" id="KW-0813">Transport</keyword>
<dbReference type="GO" id="GO:0034220">
    <property type="term" value="P:monoatomic ion transmembrane transport"/>
    <property type="evidence" value="ECO:0007669"/>
    <property type="project" value="UniProtKB-KW"/>
</dbReference>
<keyword evidence="1" id="KW-0406">Ion transport</keyword>
<dbReference type="PANTHER" id="PTHR45651:SF68">
    <property type="entry name" value="ION TRANSPORT DOMAIN-CONTAINING PROTEIN"/>
    <property type="match status" value="1"/>
</dbReference>
<feature type="transmembrane region" description="Helical" evidence="2">
    <location>
        <begin position="20"/>
        <end position="39"/>
    </location>
</feature>
<proteinExistence type="predicted"/>
<keyword evidence="2" id="KW-0472">Membrane</keyword>
<organism evidence="3">
    <name type="scientific">Prunus dulcis</name>
    <name type="common">Almond</name>
    <name type="synonym">Amygdalus dulcis</name>
    <dbReference type="NCBI Taxonomy" id="3755"/>
    <lineage>
        <taxon>Eukaryota</taxon>
        <taxon>Viridiplantae</taxon>
        <taxon>Streptophyta</taxon>
        <taxon>Embryophyta</taxon>
        <taxon>Tracheophyta</taxon>
        <taxon>Spermatophyta</taxon>
        <taxon>Magnoliopsida</taxon>
        <taxon>eudicotyledons</taxon>
        <taxon>Gunneridae</taxon>
        <taxon>Pentapetalae</taxon>
        <taxon>rosids</taxon>
        <taxon>fabids</taxon>
        <taxon>Rosales</taxon>
        <taxon>Rosaceae</taxon>
        <taxon>Amygdaloideae</taxon>
        <taxon>Amygdaleae</taxon>
        <taxon>Prunus</taxon>
    </lineage>
</organism>
<name>A0A4Y1RBN3_PRUDU</name>
<dbReference type="AlphaFoldDB" id="A0A4Y1RBN3"/>
<reference evidence="3" key="1">
    <citation type="journal article" date="2019" name="Science">
        <title>Mutation of a bHLH transcription factor allowed almond domestication.</title>
        <authorList>
            <person name="Sanchez-Perez R."/>
            <person name="Pavan S."/>
            <person name="Mazzeo R."/>
            <person name="Moldovan C."/>
            <person name="Aiese Cigliano R."/>
            <person name="Del Cueto J."/>
            <person name="Ricciardi F."/>
            <person name="Lotti C."/>
            <person name="Ricciardi L."/>
            <person name="Dicenta F."/>
            <person name="Lopez-Marques R.L."/>
            <person name="Lindberg Moller B."/>
        </authorList>
    </citation>
    <scope>NUCLEOTIDE SEQUENCE</scope>
</reference>
<gene>
    <name evidence="3" type="ORF">Prudu_011515</name>
</gene>
<evidence type="ECO:0000256" key="2">
    <source>
        <dbReference type="SAM" id="Phobius"/>
    </source>
</evidence>
<keyword evidence="2" id="KW-1133">Transmembrane helix</keyword>
<dbReference type="PANTHER" id="PTHR45651">
    <property type="entry name" value="CYCLIC NUCLEOTIDE-GATED ION CHANNEL 15-RELATED-RELATED"/>
    <property type="match status" value="1"/>
</dbReference>
<evidence type="ECO:0000256" key="1">
    <source>
        <dbReference type="ARBA" id="ARBA00023303"/>
    </source>
</evidence>
<feature type="transmembrane region" description="Helical" evidence="2">
    <location>
        <begin position="343"/>
        <end position="361"/>
    </location>
</feature>
<protein>
    <submittedName>
        <fullName evidence="3">Cyclic nucleotide gated channel 1</fullName>
    </submittedName>
</protein>